<accession>A0AAE0IXE3</accession>
<gene>
    <name evidence="2" type="ORF">B0T19DRAFT_115543</name>
</gene>
<comment type="caution">
    <text evidence="2">The sequence shown here is derived from an EMBL/GenBank/DDBJ whole genome shotgun (WGS) entry which is preliminary data.</text>
</comment>
<reference evidence="2" key="1">
    <citation type="journal article" date="2023" name="Mol. Phylogenet. Evol.">
        <title>Genome-scale phylogeny and comparative genomics of the fungal order Sordariales.</title>
        <authorList>
            <person name="Hensen N."/>
            <person name="Bonometti L."/>
            <person name="Westerberg I."/>
            <person name="Brannstrom I.O."/>
            <person name="Guillou S."/>
            <person name="Cros-Aarteil S."/>
            <person name="Calhoun S."/>
            <person name="Haridas S."/>
            <person name="Kuo A."/>
            <person name="Mondo S."/>
            <person name="Pangilinan J."/>
            <person name="Riley R."/>
            <person name="LaButti K."/>
            <person name="Andreopoulos B."/>
            <person name="Lipzen A."/>
            <person name="Chen C."/>
            <person name="Yan M."/>
            <person name="Daum C."/>
            <person name="Ng V."/>
            <person name="Clum A."/>
            <person name="Steindorff A."/>
            <person name="Ohm R.A."/>
            <person name="Martin F."/>
            <person name="Silar P."/>
            <person name="Natvig D.O."/>
            <person name="Lalanne C."/>
            <person name="Gautier V."/>
            <person name="Ament-Velasquez S.L."/>
            <person name="Kruys A."/>
            <person name="Hutchinson M.I."/>
            <person name="Powell A.J."/>
            <person name="Barry K."/>
            <person name="Miller A.N."/>
            <person name="Grigoriev I.V."/>
            <person name="Debuchy R."/>
            <person name="Gladieux P."/>
            <person name="Hiltunen Thoren M."/>
            <person name="Johannesson H."/>
        </authorList>
    </citation>
    <scope>NUCLEOTIDE SEQUENCE</scope>
    <source>
        <strain evidence="2">SMH4131-1</strain>
    </source>
</reference>
<feature type="compositionally biased region" description="Polar residues" evidence="1">
    <location>
        <begin position="8"/>
        <end position="18"/>
    </location>
</feature>
<evidence type="ECO:0000313" key="2">
    <source>
        <dbReference type="EMBL" id="KAK3333053.1"/>
    </source>
</evidence>
<proteinExistence type="predicted"/>
<feature type="compositionally biased region" description="Low complexity" evidence="1">
    <location>
        <begin position="173"/>
        <end position="192"/>
    </location>
</feature>
<feature type="compositionally biased region" description="Polar residues" evidence="1">
    <location>
        <begin position="255"/>
        <end position="267"/>
    </location>
</feature>
<evidence type="ECO:0000256" key="1">
    <source>
        <dbReference type="SAM" id="MobiDB-lite"/>
    </source>
</evidence>
<reference evidence="2" key="2">
    <citation type="submission" date="2023-06" db="EMBL/GenBank/DDBJ databases">
        <authorList>
            <consortium name="Lawrence Berkeley National Laboratory"/>
            <person name="Haridas S."/>
            <person name="Hensen N."/>
            <person name="Bonometti L."/>
            <person name="Westerberg I."/>
            <person name="Brannstrom I.O."/>
            <person name="Guillou S."/>
            <person name="Cros-Aarteil S."/>
            <person name="Calhoun S."/>
            <person name="Kuo A."/>
            <person name="Mondo S."/>
            <person name="Pangilinan J."/>
            <person name="Riley R."/>
            <person name="Labutti K."/>
            <person name="Andreopoulos B."/>
            <person name="Lipzen A."/>
            <person name="Chen C."/>
            <person name="Yanf M."/>
            <person name="Daum C."/>
            <person name="Ng V."/>
            <person name="Clum A."/>
            <person name="Steindorff A."/>
            <person name="Ohm R."/>
            <person name="Martin F."/>
            <person name="Silar P."/>
            <person name="Natvig D."/>
            <person name="Lalanne C."/>
            <person name="Gautier V."/>
            <person name="Ament-Velasquez S.L."/>
            <person name="Kruys A."/>
            <person name="Hutchinson M.I."/>
            <person name="Powell A.J."/>
            <person name="Barry K."/>
            <person name="Miller A.N."/>
            <person name="Grigoriev I.V."/>
            <person name="Debuchy R."/>
            <person name="Gladieux P."/>
            <person name="Thoren M.H."/>
            <person name="Johannesson H."/>
        </authorList>
    </citation>
    <scope>NUCLEOTIDE SEQUENCE</scope>
    <source>
        <strain evidence="2">SMH4131-1</strain>
    </source>
</reference>
<protein>
    <submittedName>
        <fullName evidence="2">Uncharacterized protein</fullName>
    </submittedName>
</protein>
<dbReference type="Proteomes" id="UP001286456">
    <property type="component" value="Unassembled WGS sequence"/>
</dbReference>
<evidence type="ECO:0000313" key="3">
    <source>
        <dbReference type="Proteomes" id="UP001286456"/>
    </source>
</evidence>
<feature type="region of interest" description="Disordered" evidence="1">
    <location>
        <begin position="120"/>
        <end position="267"/>
    </location>
</feature>
<organism evidence="2 3">
    <name type="scientific">Cercophora scortea</name>
    <dbReference type="NCBI Taxonomy" id="314031"/>
    <lineage>
        <taxon>Eukaryota</taxon>
        <taxon>Fungi</taxon>
        <taxon>Dikarya</taxon>
        <taxon>Ascomycota</taxon>
        <taxon>Pezizomycotina</taxon>
        <taxon>Sordariomycetes</taxon>
        <taxon>Sordariomycetidae</taxon>
        <taxon>Sordariales</taxon>
        <taxon>Lasiosphaeriaceae</taxon>
        <taxon>Cercophora</taxon>
    </lineage>
</organism>
<sequence length="267" mass="27992">MANIAPSDASSVRSTGSVPPSAPGPSTPVRKPYPKHLTRDQRIEIRALRNYAKWTYDQIAAVTPYTHRQIQGACTGPLSPKKKGRRTKAMVLEAQRQQQEYQAQMMAQMAAAGGTQGQMPVGANMNPIPPAPGPAGNAPTPSPFTPTGDTVMSGTDHSSPSDEAMTPLDLRATKSPSPAPTTTAATKPSHSPRGGSAETASPDNNQDDDVIQEDTAAPTTPQMIDDQLQSVAFAALTENNQHPATSESPSREGSESATSPESTDGPN</sequence>
<name>A0AAE0IXE3_9PEZI</name>
<feature type="compositionally biased region" description="Polar residues" evidence="1">
    <location>
        <begin position="217"/>
        <end position="230"/>
    </location>
</feature>
<dbReference type="EMBL" id="JAUEPO010000002">
    <property type="protein sequence ID" value="KAK3333053.1"/>
    <property type="molecule type" value="Genomic_DNA"/>
</dbReference>
<feature type="compositionally biased region" description="Polar residues" evidence="1">
    <location>
        <begin position="237"/>
        <end position="248"/>
    </location>
</feature>
<keyword evidence="3" id="KW-1185">Reference proteome</keyword>
<feature type="compositionally biased region" description="Polar residues" evidence="1">
    <location>
        <begin position="145"/>
        <end position="158"/>
    </location>
</feature>
<dbReference type="AlphaFoldDB" id="A0AAE0IXE3"/>
<feature type="region of interest" description="Disordered" evidence="1">
    <location>
        <begin position="1"/>
        <end position="40"/>
    </location>
</feature>